<feature type="compositionally biased region" description="Low complexity" evidence="1">
    <location>
        <begin position="36"/>
        <end position="52"/>
    </location>
</feature>
<feature type="compositionally biased region" description="Pro residues" evidence="1">
    <location>
        <begin position="460"/>
        <end position="469"/>
    </location>
</feature>
<dbReference type="InterPro" id="IPR007518">
    <property type="entry name" value="MINDY"/>
</dbReference>
<dbReference type="GO" id="GO:1990380">
    <property type="term" value="F:K48-linked deubiquitinase activity"/>
    <property type="evidence" value="ECO:0007669"/>
    <property type="project" value="InterPro"/>
</dbReference>
<dbReference type="STRING" id="1262450.S3C4E1"/>
<feature type="compositionally biased region" description="Low complexity" evidence="1">
    <location>
        <begin position="360"/>
        <end position="375"/>
    </location>
</feature>
<feature type="compositionally biased region" description="Polar residues" evidence="1">
    <location>
        <begin position="944"/>
        <end position="953"/>
    </location>
</feature>
<feature type="region of interest" description="Disordered" evidence="1">
    <location>
        <begin position="1114"/>
        <end position="1133"/>
    </location>
</feature>
<feature type="compositionally biased region" description="Low complexity" evidence="1">
    <location>
        <begin position="91"/>
        <end position="105"/>
    </location>
</feature>
<dbReference type="OrthoDB" id="10261212at2759"/>
<dbReference type="PANTHER" id="PTHR18063">
    <property type="entry name" value="NF-E2 INDUCIBLE PROTEIN"/>
    <property type="match status" value="1"/>
</dbReference>
<dbReference type="GO" id="GO:0071944">
    <property type="term" value="C:cell periphery"/>
    <property type="evidence" value="ECO:0007669"/>
    <property type="project" value="TreeGrafter"/>
</dbReference>
<feature type="compositionally biased region" description="Polar residues" evidence="1">
    <location>
        <begin position="53"/>
        <end position="65"/>
    </location>
</feature>
<feature type="domain" description="MINDY deubiquitinase" evidence="2">
    <location>
        <begin position="477"/>
        <end position="780"/>
    </location>
</feature>
<feature type="region of interest" description="Disordered" evidence="1">
    <location>
        <begin position="1"/>
        <end position="290"/>
    </location>
</feature>
<feature type="compositionally biased region" description="Low complexity" evidence="1">
    <location>
        <begin position="250"/>
        <end position="265"/>
    </location>
</feature>
<dbReference type="eggNOG" id="KOG2427">
    <property type="taxonomic scope" value="Eukaryota"/>
</dbReference>
<feature type="compositionally biased region" description="Basic and acidic residues" evidence="1">
    <location>
        <begin position="280"/>
        <end position="290"/>
    </location>
</feature>
<feature type="region of interest" description="Disordered" evidence="1">
    <location>
        <begin position="794"/>
        <end position="826"/>
    </location>
</feature>
<dbReference type="AlphaFoldDB" id="S3C4E1"/>
<feature type="compositionally biased region" description="Polar residues" evidence="1">
    <location>
        <begin position="118"/>
        <end position="129"/>
    </location>
</feature>
<feature type="compositionally biased region" description="Polar residues" evidence="1">
    <location>
        <begin position="395"/>
        <end position="406"/>
    </location>
</feature>
<evidence type="ECO:0000259" key="2">
    <source>
        <dbReference type="Pfam" id="PF04424"/>
    </source>
</evidence>
<feature type="compositionally biased region" description="Low complexity" evidence="1">
    <location>
        <begin position="1031"/>
        <end position="1058"/>
    </location>
</feature>
<feature type="compositionally biased region" description="Pro residues" evidence="1">
    <location>
        <begin position="137"/>
        <end position="146"/>
    </location>
</feature>
<accession>S3C4E1</accession>
<protein>
    <recommendedName>
        <fullName evidence="2">MINDY deubiquitinase domain-containing protein</fullName>
    </recommendedName>
</protein>
<dbReference type="GO" id="GO:0016807">
    <property type="term" value="F:cysteine-type carboxypeptidase activity"/>
    <property type="evidence" value="ECO:0007669"/>
    <property type="project" value="TreeGrafter"/>
</dbReference>
<dbReference type="GO" id="GO:0071108">
    <property type="term" value="P:protein K48-linked deubiquitination"/>
    <property type="evidence" value="ECO:0007669"/>
    <property type="project" value="TreeGrafter"/>
</dbReference>
<reference evidence="3 4" key="1">
    <citation type="journal article" date="2013" name="BMC Genomics">
        <title>The genome and transcriptome of the pine saprophyte Ophiostoma piceae, and a comparison with the bark beetle-associated pine pathogen Grosmannia clavigera.</title>
        <authorList>
            <person name="Haridas S."/>
            <person name="Wang Y."/>
            <person name="Lim L."/>
            <person name="Massoumi Alamouti S."/>
            <person name="Jackman S."/>
            <person name="Docking R."/>
            <person name="Robertson G."/>
            <person name="Birol I."/>
            <person name="Bohlmann J."/>
            <person name="Breuil C."/>
        </authorList>
    </citation>
    <scope>NUCLEOTIDE SEQUENCE [LARGE SCALE GENOMIC DNA]</scope>
    <source>
        <strain evidence="3 4">UAMH 11346</strain>
    </source>
</reference>
<evidence type="ECO:0000313" key="4">
    <source>
        <dbReference type="Proteomes" id="UP000016923"/>
    </source>
</evidence>
<feature type="region of interest" description="Disordered" evidence="1">
    <location>
        <begin position="315"/>
        <end position="474"/>
    </location>
</feature>
<evidence type="ECO:0000256" key="1">
    <source>
        <dbReference type="SAM" id="MobiDB-lite"/>
    </source>
</evidence>
<dbReference type="InterPro" id="IPR033979">
    <property type="entry name" value="MINDY_domain"/>
</dbReference>
<dbReference type="HOGENOM" id="CLU_007080_0_0_1"/>
<gene>
    <name evidence="3" type="ORF">F503_00394</name>
</gene>
<dbReference type="Proteomes" id="UP000016923">
    <property type="component" value="Unassembled WGS sequence"/>
</dbReference>
<proteinExistence type="predicted"/>
<name>S3C4E1_OPHP1</name>
<feature type="region of interest" description="Disordered" evidence="1">
    <location>
        <begin position="932"/>
        <end position="1108"/>
    </location>
</feature>
<sequence length="1133" mass="120924">MVARKPLPQKYSPASMDGAGSDDIPDILRPGGNRNRPQSPSSSRPSQDAPSAYSNFESEEQSVWRQQGYQPQQQQPPPQQQRPQAAIPTILLQTATGSSTASALSETNPFKRKVLSNDIYTASPTTAPSSIVAPSYGAPPPPPSQPQVPTTDFSRMNMDDQPQQNPWQPGSFDNSRTTSASPTPLPTIVDAGEAESAAGESAWASQAHALASGGPPPTTRPAAGASSFRNSNLISFPPDEEPDNADWADVTSPSQPTASSSTVVSGAPPPRPPFTPLAGKEAESSVYEDSHAWDDVGGKIASKSQAVPLVTEATGEGWNLVDTEPVPGQLSRQSTWENFSDEEDERNKATKADSGAIAKSAQAPSSSQPQQPVPVNATPSSNKAKGKAVDPAGGPSNNQQPLITFESSPPGGQVPQSSSQFDDSIFSAPIPVSPSSQRQAADDDFRPQLPPRSMLDIDSVPPPAHPPRPVDSSKTETYQVKLVTWFDTRATQNPRISPILVQNANGPCPLVALVNALTMTTPADTTTALVTALKTREQVSLDLLLDNVFDELMSPRRSREISLPDVDELYSFLKGLHTGMNVNPRYIPTPEVVTTFRRTSLTHLHPTEREEMIPGTFENTREMQLYATFSIPLIHGWLPTKAEAAYDALSRQAASYEDVQNLLFREEELEEKLSSPHNEEGLSFEEQGLYQDILEIKTFLNVSATQLTSFGLNVLSKAMIPGTFAILFRNDHFSTLYLHPDTMQLMSLVTDAGYASHDEVVWETLVDVNGEHTEYFSGDFRLVGGNTGAAAVASGAGNGNAGHGRRGRSEDQAGGPSTEPSAAITDDELSRYEQEDRDLALALQLQEEEEAQQRDEEARRQSRLSEQYIEQNGRRPSNATVPQGRRPSNATGGGRYSSTSAQQAQQAQQIPVSPRRSSAGVYANNSLLAAGGGSATGSSTSLGQNSRTSTTSAPGGRRPTPQQVVRPLVPPATTTTSTSNTSVGAIRIVNGRPAVHRAQGGDEDAEAPPSYEHAAMQAPYHPPPGAPGSETATLAGTNSNTSTSNNRRTSSTASAASSVPNLGAQQPHQHQHQHLQGGLQGGLQSGLQSGLPQPPRMGMGYATPSGRPYVTPGRYGQQPGMAGNRQDRECIIM</sequence>
<dbReference type="Pfam" id="PF04424">
    <property type="entry name" value="MINDY_DUB"/>
    <property type="match status" value="1"/>
</dbReference>
<organism evidence="3 4">
    <name type="scientific">Ophiostoma piceae (strain UAMH 11346)</name>
    <name type="common">Sap stain fungus</name>
    <dbReference type="NCBI Taxonomy" id="1262450"/>
    <lineage>
        <taxon>Eukaryota</taxon>
        <taxon>Fungi</taxon>
        <taxon>Dikarya</taxon>
        <taxon>Ascomycota</taxon>
        <taxon>Pezizomycotina</taxon>
        <taxon>Sordariomycetes</taxon>
        <taxon>Sordariomycetidae</taxon>
        <taxon>Ophiostomatales</taxon>
        <taxon>Ophiostomataceae</taxon>
        <taxon>Ophiostoma</taxon>
    </lineage>
</organism>
<dbReference type="EMBL" id="KE148150">
    <property type="protein sequence ID" value="EPE07672.1"/>
    <property type="molecule type" value="Genomic_DNA"/>
</dbReference>
<evidence type="ECO:0000313" key="3">
    <source>
        <dbReference type="EMBL" id="EPE07672.1"/>
    </source>
</evidence>
<feature type="compositionally biased region" description="Low complexity" evidence="1">
    <location>
        <begin position="973"/>
        <end position="982"/>
    </location>
</feature>
<feature type="compositionally biased region" description="Polar residues" evidence="1">
    <location>
        <begin position="864"/>
        <end position="900"/>
    </location>
</feature>
<keyword evidence="4" id="KW-1185">Reference proteome</keyword>
<feature type="compositionally biased region" description="Low complexity" evidence="1">
    <location>
        <begin position="194"/>
        <end position="213"/>
    </location>
</feature>
<dbReference type="PANTHER" id="PTHR18063:SF6">
    <property type="entry name" value="UBIQUITIN CARBOXYL-TERMINAL HYDROLASE"/>
    <property type="match status" value="1"/>
</dbReference>
<feature type="region of interest" description="Disordered" evidence="1">
    <location>
        <begin position="848"/>
        <end position="918"/>
    </location>
</feature>
<feature type="compositionally biased region" description="Low complexity" evidence="1">
    <location>
        <begin position="407"/>
        <end position="427"/>
    </location>
</feature>
<feature type="compositionally biased region" description="Polar residues" evidence="1">
    <location>
        <begin position="150"/>
        <end position="182"/>
    </location>
</feature>
<dbReference type="VEuPathDB" id="FungiDB:F503_00394"/>
<feature type="compositionally biased region" description="Basic and acidic residues" evidence="1">
    <location>
        <begin position="851"/>
        <end position="860"/>
    </location>
</feature>
<dbReference type="GO" id="GO:0005829">
    <property type="term" value="C:cytosol"/>
    <property type="evidence" value="ECO:0007669"/>
    <property type="project" value="TreeGrafter"/>
</dbReference>
<dbReference type="GO" id="GO:0004843">
    <property type="term" value="F:cysteine-type deubiquitinase activity"/>
    <property type="evidence" value="ECO:0007669"/>
    <property type="project" value="InterPro"/>
</dbReference>